<evidence type="ECO:0000259" key="2">
    <source>
        <dbReference type="PROSITE" id="PS50090"/>
    </source>
</evidence>
<feature type="domain" description="Myb-like" evidence="2">
    <location>
        <begin position="484"/>
        <end position="533"/>
    </location>
</feature>
<organism evidence="3 4">
    <name type="scientific">Blastomyces percursus</name>
    <dbReference type="NCBI Taxonomy" id="1658174"/>
    <lineage>
        <taxon>Eukaryota</taxon>
        <taxon>Fungi</taxon>
        <taxon>Dikarya</taxon>
        <taxon>Ascomycota</taxon>
        <taxon>Pezizomycotina</taxon>
        <taxon>Eurotiomycetes</taxon>
        <taxon>Eurotiomycetidae</taxon>
        <taxon>Onygenales</taxon>
        <taxon>Ajellomycetaceae</taxon>
        <taxon>Blastomyces</taxon>
    </lineage>
</organism>
<dbReference type="EMBL" id="LGTZ01001616">
    <property type="protein sequence ID" value="OJD20976.1"/>
    <property type="molecule type" value="Genomic_DNA"/>
</dbReference>
<dbReference type="PROSITE" id="PS50090">
    <property type="entry name" value="MYB_LIKE"/>
    <property type="match status" value="1"/>
</dbReference>
<keyword evidence="4" id="KW-1185">Reference proteome</keyword>
<accession>A0A1J9PX98</accession>
<feature type="compositionally biased region" description="Low complexity" evidence="1">
    <location>
        <begin position="636"/>
        <end position="645"/>
    </location>
</feature>
<dbReference type="STRING" id="1658174.A0A1J9PX98"/>
<protein>
    <recommendedName>
        <fullName evidence="2">Myb-like domain-containing protein</fullName>
    </recommendedName>
</protein>
<name>A0A1J9PX98_9EURO</name>
<feature type="compositionally biased region" description="Basic and acidic residues" evidence="1">
    <location>
        <begin position="43"/>
        <end position="60"/>
    </location>
</feature>
<feature type="region of interest" description="Disordered" evidence="1">
    <location>
        <begin position="578"/>
        <end position="607"/>
    </location>
</feature>
<feature type="compositionally biased region" description="Basic and acidic residues" evidence="1">
    <location>
        <begin position="89"/>
        <end position="99"/>
    </location>
</feature>
<dbReference type="InterPro" id="IPR009057">
    <property type="entry name" value="Homeodomain-like_sf"/>
</dbReference>
<feature type="compositionally biased region" description="Basic and acidic residues" evidence="1">
    <location>
        <begin position="331"/>
        <end position="343"/>
    </location>
</feature>
<dbReference type="InterPro" id="IPR001005">
    <property type="entry name" value="SANT/Myb"/>
</dbReference>
<feature type="compositionally biased region" description="Basic and acidic residues" evidence="1">
    <location>
        <begin position="410"/>
        <end position="423"/>
    </location>
</feature>
<feature type="compositionally biased region" description="Polar residues" evidence="1">
    <location>
        <begin position="132"/>
        <end position="147"/>
    </location>
</feature>
<feature type="compositionally biased region" description="Acidic residues" evidence="1">
    <location>
        <begin position="104"/>
        <end position="118"/>
    </location>
</feature>
<dbReference type="AlphaFoldDB" id="A0A1J9PX98"/>
<evidence type="ECO:0000313" key="3">
    <source>
        <dbReference type="EMBL" id="OJD20976.1"/>
    </source>
</evidence>
<reference evidence="3 4" key="1">
    <citation type="submission" date="2015-08" db="EMBL/GenBank/DDBJ databases">
        <title>Emmonsia species relationships and genome sequence.</title>
        <authorList>
            <person name="Cuomo C.A."/>
            <person name="Schwartz I.S."/>
            <person name="Kenyon C."/>
            <person name="De Hoog G.S."/>
            <person name="Govender N.P."/>
            <person name="Botha A."/>
            <person name="Moreno L."/>
            <person name="De Vries M."/>
            <person name="Munoz J.F."/>
            <person name="Stielow J.B."/>
        </authorList>
    </citation>
    <scope>NUCLEOTIDE SEQUENCE [LARGE SCALE GENOMIC DNA]</scope>
    <source>
        <strain evidence="3 4">EI222</strain>
    </source>
</reference>
<feature type="region of interest" description="Disordered" evidence="1">
    <location>
        <begin position="281"/>
        <end position="423"/>
    </location>
</feature>
<dbReference type="SUPFAM" id="SSF46689">
    <property type="entry name" value="Homeodomain-like"/>
    <property type="match status" value="1"/>
</dbReference>
<comment type="caution">
    <text evidence="3">The sequence shown here is derived from an EMBL/GenBank/DDBJ whole genome shotgun (WGS) entry which is preliminary data.</text>
</comment>
<sequence length="672" mass="73258">MVVSSAWHGYSLHAISPQTLSHPLPPRPPPSSHLAHVPSSPPFKDHHEVQSRAEDTHPNDFDEFLAGLDALKPSLCILIPSDADVERSSRCLNDERDGSHGFPDGDEDRGQEKDDESLPDPSSAVECGLVGSTRTKSLPGNGSSTPVLDSIPPAGLLKPRPDQYTSHRRESPASSQGDDPLPFDPPIVVDSDDSAADGFSVDSTFTSPAKRDPSSHATSVSHSPKADGGSDEAGTCIPLKRQCWPGTGTDAMHPMVAVEVPVIADRFEEDISSSMRYENGLSSRLRTRQRKTRARSRREVLDTQDCRLPGKPVQCVEDDTTMSDTGSSSAHSDDTDGDYRASSEEDGPTKPPLKRRRLPTPPSDSASRRPLFRIPRAAAAAGREDVEREDIRVRTTTPKVHSTPPWNADHGSDTHVHSRPPIDAERRCPMPLLARGEAVMLSATVARAVFEMITGRSMTASDLAGKAIAVADTERDYGERKIESLDGKRRRWTREEDVRLAALKQDGFSWTEIEERFPQRQLGSLWQRWYTKLQNTQASTPPTDKRVGKRGNVSAPTDPCISLAGEPLPISKPLTPLETSHRYPGGQPQPADGRAMPNVKPRAPSPSTTVTAMYRCTIIWSRWRLPVRSMPPTIACGSASSCGSARTTKRKPHDASGPDFSIPSLRGTSSMI</sequence>
<dbReference type="Gene3D" id="1.10.10.60">
    <property type="entry name" value="Homeodomain-like"/>
    <property type="match status" value="1"/>
</dbReference>
<dbReference type="OrthoDB" id="4188791at2759"/>
<evidence type="ECO:0000256" key="1">
    <source>
        <dbReference type="SAM" id="MobiDB-lite"/>
    </source>
</evidence>
<feature type="compositionally biased region" description="Basic and acidic residues" evidence="1">
    <location>
        <begin position="159"/>
        <end position="171"/>
    </location>
</feature>
<feature type="compositionally biased region" description="Basic and acidic residues" evidence="1">
    <location>
        <begin position="382"/>
        <end position="393"/>
    </location>
</feature>
<feature type="region of interest" description="Disordered" evidence="1">
    <location>
        <begin position="636"/>
        <end position="672"/>
    </location>
</feature>
<dbReference type="VEuPathDB" id="FungiDB:ACJ73_07689"/>
<evidence type="ECO:0000313" key="4">
    <source>
        <dbReference type="Proteomes" id="UP000242791"/>
    </source>
</evidence>
<feature type="compositionally biased region" description="Basic residues" evidence="1">
    <location>
        <begin position="285"/>
        <end position="296"/>
    </location>
</feature>
<proteinExistence type="predicted"/>
<feature type="non-terminal residue" evidence="3">
    <location>
        <position position="672"/>
    </location>
</feature>
<feature type="region of interest" description="Disordered" evidence="1">
    <location>
        <begin position="89"/>
        <end position="235"/>
    </location>
</feature>
<gene>
    <name evidence="3" type="ORF">ACJ73_07689</name>
</gene>
<dbReference type="Proteomes" id="UP000242791">
    <property type="component" value="Unassembled WGS sequence"/>
</dbReference>
<feature type="region of interest" description="Disordered" evidence="1">
    <location>
        <begin position="19"/>
        <end position="60"/>
    </location>
</feature>